<feature type="transmembrane region" description="Helical" evidence="1">
    <location>
        <begin position="394"/>
        <end position="419"/>
    </location>
</feature>
<keyword evidence="3" id="KW-1185">Reference proteome</keyword>
<sequence>MDNSALNDSAIKPFWPCAPTDVGLAGGSLGSLEAQHKIMNVNSSFRVEAEAPLQQSPIAHWLKKRRGFLLMVALPTFLAALYYGLIASDVYLSESRFVIKSPDQKRSQMSTLANLVQTTGMSGGHEQTSEVLTYVRSRDALEALEKNISIRGRFSTRKADFLSRFPLPFADSSFESLFKYYGKRVDARIDTETGTATIKVEAFTPQDAYIINRELLDLSEALVNRLNSRAQSKGIVEAQKQVEVATQRAKTARIALAQYRNAQALIDPGKQAGGALEIANTLIGERAALQAQLDLMHRLTPSNPSIPALRSRINAISVQIASQDSRVVGNGNGIASKMGGYENLLVEQEFSTASLTAANAALVQARAEAQRQQFYLERVVDPNTPDTPLLPKRFLNVLVVFAAALCLYFIAWMFMIGVLEHAPED</sequence>
<comment type="caution">
    <text evidence="2">The sequence shown here is derived from an EMBL/GenBank/DDBJ whole genome shotgun (WGS) entry which is preliminary data.</text>
</comment>
<keyword evidence="1" id="KW-1133">Transmembrane helix</keyword>
<dbReference type="RefSeq" id="WP_380805166.1">
    <property type="nucleotide sequence ID" value="NZ_JBHSFZ010000026.1"/>
</dbReference>
<dbReference type="EMBL" id="JBHSFZ010000026">
    <property type="protein sequence ID" value="MFC4595048.1"/>
    <property type="molecule type" value="Genomic_DNA"/>
</dbReference>
<evidence type="ECO:0000313" key="3">
    <source>
        <dbReference type="Proteomes" id="UP001595957"/>
    </source>
</evidence>
<organism evidence="2 3">
    <name type="scientific">Sphingobium tyrosinilyticum</name>
    <dbReference type="NCBI Taxonomy" id="2715436"/>
    <lineage>
        <taxon>Bacteria</taxon>
        <taxon>Pseudomonadati</taxon>
        <taxon>Pseudomonadota</taxon>
        <taxon>Alphaproteobacteria</taxon>
        <taxon>Sphingomonadales</taxon>
        <taxon>Sphingomonadaceae</taxon>
        <taxon>Sphingobium</taxon>
    </lineage>
</organism>
<proteinExistence type="predicted"/>
<keyword evidence="1" id="KW-0812">Transmembrane</keyword>
<keyword evidence="1" id="KW-0472">Membrane</keyword>
<evidence type="ECO:0000313" key="2">
    <source>
        <dbReference type="EMBL" id="MFC4595048.1"/>
    </source>
</evidence>
<protein>
    <submittedName>
        <fullName evidence="2">Capsule biosynthesis protein</fullName>
    </submittedName>
</protein>
<dbReference type="PANTHER" id="PTHR32309">
    <property type="entry name" value="TYROSINE-PROTEIN KINASE"/>
    <property type="match status" value="1"/>
</dbReference>
<feature type="transmembrane region" description="Helical" evidence="1">
    <location>
        <begin position="68"/>
        <end position="86"/>
    </location>
</feature>
<accession>A0ABV9F1G8</accession>
<dbReference type="Proteomes" id="UP001595957">
    <property type="component" value="Unassembled WGS sequence"/>
</dbReference>
<dbReference type="PANTHER" id="PTHR32309:SF13">
    <property type="entry name" value="FERRIC ENTEROBACTIN TRANSPORT PROTEIN FEPE"/>
    <property type="match status" value="1"/>
</dbReference>
<dbReference type="InterPro" id="IPR050445">
    <property type="entry name" value="Bact_polysacc_biosynth/exp"/>
</dbReference>
<name>A0ABV9F1G8_9SPHN</name>
<gene>
    <name evidence="2" type="ORF">ACFO3E_12705</name>
</gene>
<reference evidence="3" key="1">
    <citation type="journal article" date="2019" name="Int. J. Syst. Evol. Microbiol.">
        <title>The Global Catalogue of Microorganisms (GCM) 10K type strain sequencing project: providing services to taxonomists for standard genome sequencing and annotation.</title>
        <authorList>
            <consortium name="The Broad Institute Genomics Platform"/>
            <consortium name="The Broad Institute Genome Sequencing Center for Infectious Disease"/>
            <person name="Wu L."/>
            <person name="Ma J."/>
        </authorList>
    </citation>
    <scope>NUCLEOTIDE SEQUENCE [LARGE SCALE GENOMIC DNA]</scope>
    <source>
        <strain evidence="3">NBRC 103632</strain>
    </source>
</reference>
<evidence type="ECO:0000256" key="1">
    <source>
        <dbReference type="SAM" id="Phobius"/>
    </source>
</evidence>